<proteinExistence type="predicted"/>
<reference evidence="1" key="1">
    <citation type="submission" date="2021-06" db="EMBL/GenBank/DDBJ databases">
        <authorList>
            <person name="Kallberg Y."/>
            <person name="Tangrot J."/>
            <person name="Rosling A."/>
        </authorList>
    </citation>
    <scope>NUCLEOTIDE SEQUENCE</scope>
    <source>
        <strain evidence="1">CL356</strain>
    </source>
</reference>
<comment type="caution">
    <text evidence="1">The sequence shown here is derived from an EMBL/GenBank/DDBJ whole genome shotgun (WGS) entry which is preliminary data.</text>
</comment>
<sequence>RRTAGLQAMSNEIGPNAISSFQFQGSPALAALADLHAKPYFNQLSAQKAVRDLFSNEGTDSAFLADFKALYTNPIVAPAVPALTA</sequence>
<feature type="non-terminal residue" evidence="1">
    <location>
        <position position="1"/>
    </location>
</feature>
<dbReference type="Proteomes" id="UP000789525">
    <property type="component" value="Unassembled WGS sequence"/>
</dbReference>
<dbReference type="EMBL" id="CAJVPT010063877">
    <property type="protein sequence ID" value="CAG8769413.1"/>
    <property type="molecule type" value="Genomic_DNA"/>
</dbReference>
<keyword evidence="2" id="KW-1185">Reference proteome</keyword>
<name>A0ACA9QYF4_9GLOM</name>
<organism evidence="1 2">
    <name type="scientific">Acaulospora colombiana</name>
    <dbReference type="NCBI Taxonomy" id="27376"/>
    <lineage>
        <taxon>Eukaryota</taxon>
        <taxon>Fungi</taxon>
        <taxon>Fungi incertae sedis</taxon>
        <taxon>Mucoromycota</taxon>
        <taxon>Glomeromycotina</taxon>
        <taxon>Glomeromycetes</taxon>
        <taxon>Diversisporales</taxon>
        <taxon>Acaulosporaceae</taxon>
        <taxon>Acaulospora</taxon>
    </lineage>
</organism>
<accession>A0ACA9QYF4</accession>
<evidence type="ECO:0000313" key="1">
    <source>
        <dbReference type="EMBL" id="CAG8769413.1"/>
    </source>
</evidence>
<protein>
    <submittedName>
        <fullName evidence="1">7273_t:CDS:1</fullName>
    </submittedName>
</protein>
<evidence type="ECO:0000313" key="2">
    <source>
        <dbReference type="Proteomes" id="UP000789525"/>
    </source>
</evidence>
<gene>
    <name evidence="1" type="ORF">ACOLOM_LOCUS13680</name>
</gene>